<keyword evidence="1" id="KW-0472">Membrane</keyword>
<organism evidence="2 3">
    <name type="scientific">Aquimarina muelleri</name>
    <dbReference type="NCBI Taxonomy" id="279356"/>
    <lineage>
        <taxon>Bacteria</taxon>
        <taxon>Pseudomonadati</taxon>
        <taxon>Bacteroidota</taxon>
        <taxon>Flavobacteriia</taxon>
        <taxon>Flavobacteriales</taxon>
        <taxon>Flavobacteriaceae</taxon>
        <taxon>Aquimarina</taxon>
    </lineage>
</organism>
<name>A0A918N5P8_9FLAO</name>
<evidence type="ECO:0000256" key="1">
    <source>
        <dbReference type="SAM" id="Phobius"/>
    </source>
</evidence>
<keyword evidence="1" id="KW-1133">Transmembrane helix</keyword>
<dbReference type="Proteomes" id="UP000601108">
    <property type="component" value="Unassembled WGS sequence"/>
</dbReference>
<evidence type="ECO:0000313" key="3">
    <source>
        <dbReference type="Proteomes" id="UP000601108"/>
    </source>
</evidence>
<dbReference type="Pfam" id="PF17540">
    <property type="entry name" value="DUF5457"/>
    <property type="match status" value="1"/>
</dbReference>
<dbReference type="InterPro" id="IPR035207">
    <property type="entry name" value="DUF5457"/>
</dbReference>
<feature type="transmembrane region" description="Helical" evidence="1">
    <location>
        <begin position="113"/>
        <end position="130"/>
    </location>
</feature>
<gene>
    <name evidence="2" type="ORF">GCM10007384_34920</name>
</gene>
<comment type="caution">
    <text evidence="2">The sequence shown here is derived from an EMBL/GenBank/DDBJ whole genome shotgun (WGS) entry which is preliminary data.</text>
</comment>
<dbReference type="EMBL" id="BMWS01000030">
    <property type="protein sequence ID" value="GGX30818.1"/>
    <property type="molecule type" value="Genomic_DNA"/>
</dbReference>
<evidence type="ECO:0008006" key="4">
    <source>
        <dbReference type="Google" id="ProtNLM"/>
    </source>
</evidence>
<dbReference type="AlphaFoldDB" id="A0A918N5P8"/>
<proteinExistence type="predicted"/>
<dbReference type="RefSeq" id="WP_027413358.1">
    <property type="nucleotide sequence ID" value="NZ_BMWS01000030.1"/>
</dbReference>
<keyword evidence="1" id="KW-0812">Transmembrane</keyword>
<keyword evidence="3" id="KW-1185">Reference proteome</keyword>
<protein>
    <recommendedName>
        <fullName evidence="4">Transmembrane protein</fullName>
    </recommendedName>
</protein>
<sequence>MSTSTDLPIHDVILKIMYNADREKPIGLTAGDVLWKIDNPEITERYVREVLDWLVREKRAQIYLDKYSLDRYEFLDQKAKYEEEEEEEGIETGKETYYIKPSKKKIKNIRSKILFFVGLLPLCVITYLYTKMDRDYEISTKLTTPNTIVDTQTPAKKLFLPNNKEENIQKKIEDISYLFSRQNSNNTNVEQEIARLYKITDSLQKQQQSRLNIIQQQLDKNINENITYTNGILHKIILCNSIFLLIIIFTFFKGKI</sequence>
<feature type="transmembrane region" description="Helical" evidence="1">
    <location>
        <begin position="232"/>
        <end position="252"/>
    </location>
</feature>
<evidence type="ECO:0000313" key="2">
    <source>
        <dbReference type="EMBL" id="GGX30818.1"/>
    </source>
</evidence>
<accession>A0A918N5P8</accession>
<reference evidence="2 3" key="1">
    <citation type="journal article" date="2014" name="Int. J. Syst. Evol. Microbiol.">
        <title>Complete genome sequence of Corynebacterium casei LMG S-19264T (=DSM 44701T), isolated from a smear-ripened cheese.</title>
        <authorList>
            <consortium name="US DOE Joint Genome Institute (JGI-PGF)"/>
            <person name="Walter F."/>
            <person name="Albersmeier A."/>
            <person name="Kalinowski J."/>
            <person name="Ruckert C."/>
        </authorList>
    </citation>
    <scope>NUCLEOTIDE SEQUENCE [LARGE SCALE GENOMIC DNA]</scope>
    <source>
        <strain evidence="2 3">KCTC 12285</strain>
    </source>
</reference>